<sequence length="167" mass="18417">MGLRVRVAGQDLHHRHRLDRRLRRCPVKAHRGDVQLIQQVIEARRAHEEVGDACGQRAQTAGARTRNDVVVVKLEVPRGDIIFGFVGACVFVSVPAAQHDHGIEGRAGACGSTRVGRRVYLFEKTGVTIGAENGRISLRFSGEGNPNDAVASIAPERRRRSQRSHDF</sequence>
<feature type="region of interest" description="Disordered" evidence="1">
    <location>
        <begin position="147"/>
        <end position="167"/>
    </location>
</feature>
<gene>
    <name evidence="2" type="ORF">V8G54_020985</name>
</gene>
<protein>
    <submittedName>
        <fullName evidence="2">Uncharacterized protein</fullName>
    </submittedName>
</protein>
<dbReference type="AlphaFoldDB" id="A0AAQ3RWZ2"/>
<accession>A0AAQ3RWZ2</accession>
<organism evidence="2 3">
    <name type="scientific">Vigna mungo</name>
    <name type="common">Black gram</name>
    <name type="synonym">Phaseolus mungo</name>
    <dbReference type="NCBI Taxonomy" id="3915"/>
    <lineage>
        <taxon>Eukaryota</taxon>
        <taxon>Viridiplantae</taxon>
        <taxon>Streptophyta</taxon>
        <taxon>Embryophyta</taxon>
        <taxon>Tracheophyta</taxon>
        <taxon>Spermatophyta</taxon>
        <taxon>Magnoliopsida</taxon>
        <taxon>eudicotyledons</taxon>
        <taxon>Gunneridae</taxon>
        <taxon>Pentapetalae</taxon>
        <taxon>rosids</taxon>
        <taxon>fabids</taxon>
        <taxon>Fabales</taxon>
        <taxon>Fabaceae</taxon>
        <taxon>Papilionoideae</taxon>
        <taxon>50 kb inversion clade</taxon>
        <taxon>NPAAA clade</taxon>
        <taxon>indigoferoid/millettioid clade</taxon>
        <taxon>Phaseoleae</taxon>
        <taxon>Vigna</taxon>
    </lineage>
</organism>
<evidence type="ECO:0000313" key="2">
    <source>
        <dbReference type="EMBL" id="WVZ07639.1"/>
    </source>
</evidence>
<evidence type="ECO:0000313" key="3">
    <source>
        <dbReference type="Proteomes" id="UP001374535"/>
    </source>
</evidence>
<keyword evidence="3" id="KW-1185">Reference proteome</keyword>
<proteinExistence type="predicted"/>
<reference evidence="2 3" key="1">
    <citation type="journal article" date="2023" name="Life. Sci Alliance">
        <title>Evolutionary insights into 3D genome organization and epigenetic landscape of Vigna mungo.</title>
        <authorList>
            <person name="Junaid A."/>
            <person name="Singh B."/>
            <person name="Bhatia S."/>
        </authorList>
    </citation>
    <scope>NUCLEOTIDE SEQUENCE [LARGE SCALE GENOMIC DNA]</scope>
    <source>
        <strain evidence="2">Urdbean</strain>
    </source>
</reference>
<evidence type="ECO:0000256" key="1">
    <source>
        <dbReference type="SAM" id="MobiDB-lite"/>
    </source>
</evidence>
<dbReference type="EMBL" id="CP144695">
    <property type="protein sequence ID" value="WVZ07639.1"/>
    <property type="molecule type" value="Genomic_DNA"/>
</dbReference>
<name>A0AAQ3RWZ2_VIGMU</name>
<dbReference type="Proteomes" id="UP001374535">
    <property type="component" value="Chromosome 6"/>
</dbReference>
<feature type="compositionally biased region" description="Basic residues" evidence="1">
    <location>
        <begin position="157"/>
        <end position="167"/>
    </location>
</feature>